<protein>
    <recommendedName>
        <fullName evidence="4">VWFA domain-containing protein</fullName>
    </recommendedName>
</protein>
<feature type="domain" description="VWFA" evidence="4">
    <location>
        <begin position="4"/>
        <end position="198"/>
    </location>
</feature>
<evidence type="ECO:0000259" key="4">
    <source>
        <dbReference type="PROSITE" id="PS50234"/>
    </source>
</evidence>
<dbReference type="OrthoDB" id="2377576at2759"/>
<dbReference type="Pfam" id="PF25106">
    <property type="entry name" value="VWA_4"/>
    <property type="match status" value="1"/>
</dbReference>
<dbReference type="AlphaFoldDB" id="A0A397I921"/>
<reference evidence="5 6" key="1">
    <citation type="submission" date="2018-08" db="EMBL/GenBank/DDBJ databases">
        <title>Genome and evolution of the arbuscular mycorrhizal fungus Diversispora epigaea (formerly Glomus versiforme) and its bacterial endosymbionts.</title>
        <authorList>
            <person name="Sun X."/>
            <person name="Fei Z."/>
            <person name="Harrison M."/>
        </authorList>
    </citation>
    <scope>NUCLEOTIDE SEQUENCE [LARGE SCALE GENOMIC DNA]</scope>
    <source>
        <strain evidence="5 6">IT104</strain>
    </source>
</reference>
<accession>A0A397I921</accession>
<dbReference type="InterPro" id="IPR036465">
    <property type="entry name" value="vWFA_dom_sf"/>
</dbReference>
<dbReference type="InterPro" id="IPR056861">
    <property type="entry name" value="HMCN1-like_VWA"/>
</dbReference>
<dbReference type="InterPro" id="IPR002035">
    <property type="entry name" value="VWF_A"/>
</dbReference>
<keyword evidence="2" id="KW-0964">Secreted</keyword>
<dbReference type="STRING" id="1348612.A0A397I921"/>
<dbReference type="Gene3D" id="3.40.50.410">
    <property type="entry name" value="von Willebrand factor, type A domain"/>
    <property type="match status" value="1"/>
</dbReference>
<comment type="caution">
    <text evidence="5">The sequence shown here is derived from an EMBL/GenBank/DDBJ whole genome shotgun (WGS) entry which is preliminary data.</text>
</comment>
<sequence length="210" mass="23681">MNVDLCFVMDCTGSMSSHIQGAKDCILKVVEHMENTNPTIKIWVGFCGYRDHCDSDRLQTLDFTTTYNDFKSYLYNVPATGGGDTPEDVLGGLHEAITKMTWKNSIRIILHVCDAPPHGLRFTNLSDDYPDGDPHGLTAESVLQEMKDKNISYFFGKITNDTEGMIRVFREIIGHFEVFDLKNEGKPDRLVSKFFDATRSAILTAVTLRE</sequence>
<dbReference type="Proteomes" id="UP000266861">
    <property type="component" value="Unassembled WGS sequence"/>
</dbReference>
<evidence type="ECO:0000256" key="1">
    <source>
        <dbReference type="ARBA" id="ARBA00004613"/>
    </source>
</evidence>
<gene>
    <name evidence="5" type="ORF">Glove_243g57</name>
</gene>
<keyword evidence="3" id="KW-0732">Signal</keyword>
<dbReference type="PROSITE" id="PS50234">
    <property type="entry name" value="VWFA"/>
    <property type="match status" value="1"/>
</dbReference>
<dbReference type="InterPro" id="IPR052969">
    <property type="entry name" value="Thr-specific_kinase-like"/>
</dbReference>
<organism evidence="5 6">
    <name type="scientific">Diversispora epigaea</name>
    <dbReference type="NCBI Taxonomy" id="1348612"/>
    <lineage>
        <taxon>Eukaryota</taxon>
        <taxon>Fungi</taxon>
        <taxon>Fungi incertae sedis</taxon>
        <taxon>Mucoromycota</taxon>
        <taxon>Glomeromycotina</taxon>
        <taxon>Glomeromycetes</taxon>
        <taxon>Diversisporales</taxon>
        <taxon>Diversisporaceae</taxon>
        <taxon>Diversispora</taxon>
    </lineage>
</organism>
<comment type="subcellular location">
    <subcellularLocation>
        <location evidence="1">Secreted</location>
    </subcellularLocation>
</comment>
<evidence type="ECO:0000256" key="3">
    <source>
        <dbReference type="ARBA" id="ARBA00022729"/>
    </source>
</evidence>
<keyword evidence="6" id="KW-1185">Reference proteome</keyword>
<name>A0A397I921_9GLOM</name>
<evidence type="ECO:0000256" key="2">
    <source>
        <dbReference type="ARBA" id="ARBA00022525"/>
    </source>
</evidence>
<dbReference type="CDD" id="cd00198">
    <property type="entry name" value="vWFA"/>
    <property type="match status" value="1"/>
</dbReference>
<dbReference type="SUPFAM" id="SSF53300">
    <property type="entry name" value="vWA-like"/>
    <property type="match status" value="1"/>
</dbReference>
<dbReference type="PANTHER" id="PTHR47763:SF4">
    <property type="entry name" value="ALPHA-PROTEIN KINASE VWKA"/>
    <property type="match status" value="1"/>
</dbReference>
<dbReference type="EMBL" id="PQFF01000225">
    <property type="protein sequence ID" value="RHZ72289.1"/>
    <property type="molecule type" value="Genomic_DNA"/>
</dbReference>
<evidence type="ECO:0000313" key="6">
    <source>
        <dbReference type="Proteomes" id="UP000266861"/>
    </source>
</evidence>
<proteinExistence type="predicted"/>
<evidence type="ECO:0000313" key="5">
    <source>
        <dbReference type="EMBL" id="RHZ72289.1"/>
    </source>
</evidence>
<dbReference type="PANTHER" id="PTHR47763">
    <property type="entry name" value="ALPHA-PROTEIN KINASE VWKA"/>
    <property type="match status" value="1"/>
</dbReference>